<evidence type="ECO:0000256" key="3">
    <source>
        <dbReference type="ARBA" id="ARBA00022729"/>
    </source>
</evidence>
<comment type="similarity">
    <text evidence="6">Belongs to the DESIGUAL family.</text>
</comment>
<dbReference type="PANTHER" id="PTHR31769">
    <property type="entry name" value="OS07G0462200 PROTEIN-RELATED"/>
    <property type="match status" value="1"/>
</dbReference>
<comment type="subcellular location">
    <subcellularLocation>
        <location evidence="1">Endomembrane system</location>
        <topology evidence="1">Multi-pass membrane protein</topology>
    </subcellularLocation>
</comment>
<evidence type="ECO:0000256" key="4">
    <source>
        <dbReference type="ARBA" id="ARBA00022989"/>
    </source>
</evidence>
<dbReference type="OrthoDB" id="678343at2759"/>
<dbReference type="EMBL" id="PKPP01016242">
    <property type="protein sequence ID" value="PWA37882.1"/>
    <property type="molecule type" value="Genomic_DNA"/>
</dbReference>
<sequence length="190" mass="19707">MESKAVGFCGVVAVLGIISAAAGFAGEATRVKPTEVYITRAGCVYPSSPALAFGVISAIFAIITQAYISVTFGGCRCCRDDPNSTPISKLLSVLSWVATVIAVILLFTAAGLNNKEGGQVDTYGNITCYVVKPGIFAAGAILALLSAVFAISAYVTVSEGQQTTAYPPVGFQMGASFDPEKNSVPYPPRY</sequence>
<dbReference type="Pfam" id="PF06749">
    <property type="entry name" value="DUF1218"/>
    <property type="match status" value="1"/>
</dbReference>
<keyword evidence="5 7" id="KW-0472">Membrane</keyword>
<evidence type="ECO:0000313" key="8">
    <source>
        <dbReference type="EMBL" id="PWA37882.1"/>
    </source>
</evidence>
<feature type="transmembrane region" description="Helical" evidence="7">
    <location>
        <begin position="90"/>
        <end position="113"/>
    </location>
</feature>
<gene>
    <name evidence="8" type="ORF">CTI12_AA586460</name>
</gene>
<dbReference type="InterPro" id="IPR009606">
    <property type="entry name" value="DEAL/Modifying_wall_lignin1/2"/>
</dbReference>
<keyword evidence="2 7" id="KW-0812">Transmembrane</keyword>
<evidence type="ECO:0000313" key="9">
    <source>
        <dbReference type="Proteomes" id="UP000245207"/>
    </source>
</evidence>
<comment type="caution">
    <text evidence="8">The sequence shown here is derived from an EMBL/GenBank/DDBJ whole genome shotgun (WGS) entry which is preliminary data.</text>
</comment>
<evidence type="ECO:0000256" key="5">
    <source>
        <dbReference type="ARBA" id="ARBA00023136"/>
    </source>
</evidence>
<feature type="transmembrane region" description="Helical" evidence="7">
    <location>
        <begin position="133"/>
        <end position="157"/>
    </location>
</feature>
<name>A0A2U1KMD6_ARTAN</name>
<keyword evidence="3" id="KW-0732">Signal</keyword>
<accession>A0A2U1KMD6</accession>
<evidence type="ECO:0000256" key="1">
    <source>
        <dbReference type="ARBA" id="ARBA00004127"/>
    </source>
</evidence>
<protein>
    <submittedName>
        <fullName evidence="8">Uncharacterized protein</fullName>
    </submittedName>
</protein>
<keyword evidence="4 7" id="KW-1133">Transmembrane helix</keyword>
<keyword evidence="9" id="KW-1185">Reference proteome</keyword>
<organism evidence="8 9">
    <name type="scientific">Artemisia annua</name>
    <name type="common">Sweet wormwood</name>
    <dbReference type="NCBI Taxonomy" id="35608"/>
    <lineage>
        <taxon>Eukaryota</taxon>
        <taxon>Viridiplantae</taxon>
        <taxon>Streptophyta</taxon>
        <taxon>Embryophyta</taxon>
        <taxon>Tracheophyta</taxon>
        <taxon>Spermatophyta</taxon>
        <taxon>Magnoliopsida</taxon>
        <taxon>eudicotyledons</taxon>
        <taxon>Gunneridae</taxon>
        <taxon>Pentapetalae</taxon>
        <taxon>asterids</taxon>
        <taxon>campanulids</taxon>
        <taxon>Asterales</taxon>
        <taxon>Asteraceae</taxon>
        <taxon>Asteroideae</taxon>
        <taxon>Anthemideae</taxon>
        <taxon>Artemisiinae</taxon>
        <taxon>Artemisia</taxon>
    </lineage>
</organism>
<feature type="transmembrane region" description="Helical" evidence="7">
    <location>
        <begin position="49"/>
        <end position="70"/>
    </location>
</feature>
<reference evidence="8 9" key="1">
    <citation type="journal article" date="2018" name="Mol. Plant">
        <title>The genome of Artemisia annua provides insight into the evolution of Asteraceae family and artemisinin biosynthesis.</title>
        <authorList>
            <person name="Shen Q."/>
            <person name="Zhang L."/>
            <person name="Liao Z."/>
            <person name="Wang S."/>
            <person name="Yan T."/>
            <person name="Shi P."/>
            <person name="Liu M."/>
            <person name="Fu X."/>
            <person name="Pan Q."/>
            <person name="Wang Y."/>
            <person name="Lv Z."/>
            <person name="Lu X."/>
            <person name="Zhang F."/>
            <person name="Jiang W."/>
            <person name="Ma Y."/>
            <person name="Chen M."/>
            <person name="Hao X."/>
            <person name="Li L."/>
            <person name="Tang Y."/>
            <person name="Lv G."/>
            <person name="Zhou Y."/>
            <person name="Sun X."/>
            <person name="Brodelius P.E."/>
            <person name="Rose J.K.C."/>
            <person name="Tang K."/>
        </authorList>
    </citation>
    <scope>NUCLEOTIDE SEQUENCE [LARGE SCALE GENOMIC DNA]</scope>
    <source>
        <strain evidence="9">cv. Huhao1</strain>
        <tissue evidence="8">Leaf</tissue>
    </source>
</reference>
<evidence type="ECO:0000256" key="6">
    <source>
        <dbReference type="ARBA" id="ARBA00029467"/>
    </source>
</evidence>
<dbReference type="InterPro" id="IPR052222">
    <property type="entry name" value="DESIGUAL"/>
</dbReference>
<dbReference type="Proteomes" id="UP000245207">
    <property type="component" value="Unassembled WGS sequence"/>
</dbReference>
<proteinExistence type="inferred from homology"/>
<dbReference type="AlphaFoldDB" id="A0A2U1KMD6"/>
<evidence type="ECO:0000256" key="2">
    <source>
        <dbReference type="ARBA" id="ARBA00022692"/>
    </source>
</evidence>
<evidence type="ECO:0000256" key="7">
    <source>
        <dbReference type="SAM" id="Phobius"/>
    </source>
</evidence>
<dbReference type="GO" id="GO:0012505">
    <property type="term" value="C:endomembrane system"/>
    <property type="evidence" value="ECO:0007669"/>
    <property type="project" value="UniProtKB-SubCell"/>
</dbReference>